<dbReference type="InterPro" id="IPR045566">
    <property type="entry name" value="SegE-like_GIY-YIG"/>
</dbReference>
<accession>A0A6J5KRT9</accession>
<feature type="domain" description="Putative endonuclease SegE-like GIY-YIG" evidence="1">
    <location>
        <begin position="2"/>
        <end position="135"/>
    </location>
</feature>
<sequence>MWLYQNKEIKELTDMPESTFGFIYEVTHLPTGRKYLGRKQLISVTKKALGKKELALITDKRASKKKTVIKETDWKTYYGSHPEIKQQIKDKKHLEFTREILMFVPTKKQLTYFEDKYLYMKGVIEPDSIYYNDNISGRFFKKDFYDKTA</sequence>
<proteinExistence type="predicted"/>
<gene>
    <name evidence="2" type="ORF">UFOVP54_69</name>
</gene>
<protein>
    <recommendedName>
        <fullName evidence="1">Putative endonuclease SegE-like GIY-YIG domain-containing protein</fullName>
    </recommendedName>
</protein>
<dbReference type="Pfam" id="PF19835">
    <property type="entry name" value="SegE_GIY-YIG"/>
    <property type="match status" value="1"/>
</dbReference>
<evidence type="ECO:0000259" key="1">
    <source>
        <dbReference type="Pfam" id="PF19835"/>
    </source>
</evidence>
<evidence type="ECO:0000313" key="2">
    <source>
        <dbReference type="EMBL" id="CAB4125148.1"/>
    </source>
</evidence>
<name>A0A6J5KRT9_9CAUD</name>
<reference evidence="2" key="1">
    <citation type="submission" date="2020-04" db="EMBL/GenBank/DDBJ databases">
        <authorList>
            <person name="Chiriac C."/>
            <person name="Salcher M."/>
            <person name="Ghai R."/>
            <person name="Kavagutti S V."/>
        </authorList>
    </citation>
    <scope>NUCLEOTIDE SEQUENCE</scope>
</reference>
<dbReference type="EMBL" id="LR796188">
    <property type="protein sequence ID" value="CAB4125148.1"/>
    <property type="molecule type" value="Genomic_DNA"/>
</dbReference>
<organism evidence="2">
    <name type="scientific">uncultured Caudovirales phage</name>
    <dbReference type="NCBI Taxonomy" id="2100421"/>
    <lineage>
        <taxon>Viruses</taxon>
        <taxon>Duplodnaviria</taxon>
        <taxon>Heunggongvirae</taxon>
        <taxon>Uroviricota</taxon>
        <taxon>Caudoviricetes</taxon>
        <taxon>Peduoviridae</taxon>
        <taxon>Maltschvirus</taxon>
        <taxon>Maltschvirus maltsch</taxon>
    </lineage>
</organism>